<accession>A0A9W7SVQ4</accession>
<evidence type="ECO:0000313" key="2">
    <source>
        <dbReference type="EMBL" id="KAH9834679.1"/>
    </source>
</evidence>
<dbReference type="EMBL" id="RIBY02000990">
    <property type="protein sequence ID" value="KAH9834679.1"/>
    <property type="molecule type" value="Genomic_DNA"/>
</dbReference>
<sequence length="1018" mass="112693">MDRSGHPATSPPPPPPPPPPPQQQPPQPQSIQVTRHSAGSERGDPQAHQQRMVGMLRDQLRHMPQPGVPHLGAQQASPPLTASRGLPSPASSVGQYHHHTLPQAAYHHQQPGPYTSSAAPLRPVAHHHVLSSSFERDQGPPTFHTTSSPPFAQPGINIAHQAYHSRPSPLGTHLPLPSPGYAGAQPLVSAPHVAASSALATHRGFLPPVVPSQHQNADRAVQEHLARVAAARASPAPQESYTYSQNLQNVTAAASPTQHPRFLPPPIGKIPRTFTEAQAAQHNLFTQQQSILEYPYRSQQDQQRWRDRNEAFVALNPQAQQYCRNLPQDQAFHYLDHQVLALQQERAAAYRQQVDQRNQDIERERAQDRALLTQTVEQLLATQAFADQPPEKQQYLLQRRANLLAHHRASAAIPAPDPGQLPAQRLLGVSAPFQATQNLGSSGIPAPSHPQARLQRQSNSEQPQSLPLGLPPNPYQDRPVNYSYSYDALQPIRAFSKPAQQPTQAEQHGTEGESWQQSITHDTSSRGTSVDELQEDEGKGESSRPRAKVRQAQIGRRGRNEVKSAKPRTKQIQKLKQKGDNGGVTKQGRGATRPTPSKARTDTPSVPPSRQSRASRLQSEPQERQLDSGEDSTSVLEGGSTAGEDWYKGGQDQISLPSGRVDLNSAEFDRLANIVFLRPETCGASIDITRCLDVDMTCDLLSEWALPDLGQAGTDSRLPAMILQFASTKAYQAPGKVATPTTASTLILLDAAAFQNGDPGKPVAIFALLIKDDSKIRWFYEFAPKDMLHDRLEALKQFQCIPRDWLALEPKTLEHKRLFVWLSTAFTSASRIPDHPDWAAAQLITDYCVDILDEADAERRLDRDPDLHDQSSLDLSTDRYVGRLPLAERSLCSTIGIKPSAYLLLKRRFFKDFYKDLTQHKERIPLPSTSNTTVEASRRSVARGGGGGRHGRRQKDESVKVRTVTAHQEWLSRVTKWRATKVKRLVASWRALGFLEEPRYLPWLEGGGLLEGVCEKEE</sequence>
<feature type="compositionally biased region" description="Polar residues" evidence="1">
    <location>
        <begin position="498"/>
        <end position="528"/>
    </location>
</feature>
<evidence type="ECO:0000313" key="3">
    <source>
        <dbReference type="Proteomes" id="UP001138500"/>
    </source>
</evidence>
<feature type="region of interest" description="Disordered" evidence="1">
    <location>
        <begin position="497"/>
        <end position="653"/>
    </location>
</feature>
<dbReference type="InterPro" id="IPR009057">
    <property type="entry name" value="Homeodomain-like_sf"/>
</dbReference>
<dbReference type="AlphaFoldDB" id="A0A9W7SVQ4"/>
<dbReference type="Proteomes" id="UP001138500">
    <property type="component" value="Unassembled WGS sequence"/>
</dbReference>
<dbReference type="Gene3D" id="1.10.10.10">
    <property type="entry name" value="Winged helix-like DNA-binding domain superfamily/Winged helix DNA-binding domain"/>
    <property type="match status" value="1"/>
</dbReference>
<feature type="compositionally biased region" description="Basic residues" evidence="1">
    <location>
        <begin position="565"/>
        <end position="576"/>
    </location>
</feature>
<gene>
    <name evidence="2" type="ORF">Tdes44962_MAKER08636</name>
</gene>
<feature type="region of interest" description="Disordered" evidence="1">
    <location>
        <begin position="437"/>
        <end position="481"/>
    </location>
</feature>
<feature type="region of interest" description="Disordered" evidence="1">
    <location>
        <begin position="926"/>
        <end position="958"/>
    </location>
</feature>
<dbReference type="InterPro" id="IPR036388">
    <property type="entry name" value="WH-like_DNA-bd_sf"/>
</dbReference>
<organism evidence="2 3">
    <name type="scientific">Teratosphaeria destructans</name>
    <dbReference type="NCBI Taxonomy" id="418781"/>
    <lineage>
        <taxon>Eukaryota</taxon>
        <taxon>Fungi</taxon>
        <taxon>Dikarya</taxon>
        <taxon>Ascomycota</taxon>
        <taxon>Pezizomycotina</taxon>
        <taxon>Dothideomycetes</taxon>
        <taxon>Dothideomycetidae</taxon>
        <taxon>Mycosphaerellales</taxon>
        <taxon>Teratosphaeriaceae</taxon>
        <taxon>Teratosphaeria</taxon>
    </lineage>
</organism>
<feature type="compositionally biased region" description="Polar residues" evidence="1">
    <location>
        <begin position="602"/>
        <end position="620"/>
    </location>
</feature>
<name>A0A9W7SVQ4_9PEZI</name>
<protein>
    <submittedName>
        <fullName evidence="2">Uncharacterized protein</fullName>
    </submittedName>
</protein>
<proteinExistence type="predicted"/>
<reference evidence="2 3" key="1">
    <citation type="journal article" date="2018" name="IMA Fungus">
        <title>IMA Genome-F 10: Nine draft genome sequences of Claviceps purpurea s.lat., including C. arundinis, C. humidiphila, and C. cf. spartinae, pseudomolecules for the pitch canker pathogen Fusarium circinatum, draft genome of Davidsoniella eucalypti, Grosmannia galeiformis, Quambalaria eucalypti, and Teratosphaeria destructans.</title>
        <authorList>
            <person name="Wingfield B.D."/>
            <person name="Liu M."/>
            <person name="Nguyen H.D."/>
            <person name="Lane F.A."/>
            <person name="Morgan S.W."/>
            <person name="De Vos L."/>
            <person name="Wilken P.M."/>
            <person name="Duong T.A."/>
            <person name="Aylward J."/>
            <person name="Coetzee M.P."/>
            <person name="Dadej K."/>
            <person name="De Beer Z.W."/>
            <person name="Findlay W."/>
            <person name="Havenga M."/>
            <person name="Kolarik M."/>
            <person name="Menzies J.G."/>
            <person name="Naidoo K."/>
            <person name="Pochopski O."/>
            <person name="Shoukouhi P."/>
            <person name="Santana Q.C."/>
            <person name="Seifert K.A."/>
            <person name="Soal N."/>
            <person name="Steenkamp E.T."/>
            <person name="Tatham C.T."/>
            <person name="van der Nest M.A."/>
            <person name="Wingfield M.J."/>
        </authorList>
    </citation>
    <scope>NUCLEOTIDE SEQUENCE [LARGE SCALE GENOMIC DNA]</scope>
    <source>
        <strain evidence="2">CMW44962</strain>
    </source>
</reference>
<feature type="compositionally biased region" description="Polar residues" evidence="1">
    <location>
        <begin position="454"/>
        <end position="465"/>
    </location>
</feature>
<comment type="caution">
    <text evidence="2">The sequence shown here is derived from an EMBL/GenBank/DDBJ whole genome shotgun (WGS) entry which is preliminary data.</text>
</comment>
<reference evidence="2 3" key="2">
    <citation type="journal article" date="2021" name="Curr. Genet.">
        <title>Genetic response to nitrogen starvation in the aggressive Eucalyptus foliar pathogen Teratosphaeria destructans.</title>
        <authorList>
            <person name="Havenga M."/>
            <person name="Wingfield B.D."/>
            <person name="Wingfield M.J."/>
            <person name="Dreyer L.L."/>
            <person name="Roets F."/>
            <person name="Aylward J."/>
        </authorList>
    </citation>
    <scope>NUCLEOTIDE SEQUENCE [LARGE SCALE GENOMIC DNA]</scope>
    <source>
        <strain evidence="2">CMW44962</strain>
    </source>
</reference>
<evidence type="ECO:0000256" key="1">
    <source>
        <dbReference type="SAM" id="MobiDB-lite"/>
    </source>
</evidence>
<feature type="region of interest" description="Disordered" evidence="1">
    <location>
        <begin position="1"/>
        <end position="95"/>
    </location>
</feature>
<dbReference type="OrthoDB" id="3642124at2759"/>
<feature type="compositionally biased region" description="Pro residues" evidence="1">
    <location>
        <begin position="9"/>
        <end position="28"/>
    </location>
</feature>
<keyword evidence="3" id="KW-1185">Reference proteome</keyword>
<dbReference type="SUPFAM" id="SSF46689">
    <property type="entry name" value="Homeodomain-like"/>
    <property type="match status" value="1"/>
</dbReference>